<evidence type="ECO:0000313" key="8">
    <source>
        <dbReference type="EMBL" id="MFC7286875.1"/>
    </source>
</evidence>
<dbReference type="Gene3D" id="2.130.10.10">
    <property type="entry name" value="YVTN repeat-like/Quinoprotein amine dehydrogenase"/>
    <property type="match status" value="2"/>
</dbReference>
<evidence type="ECO:0000259" key="7">
    <source>
        <dbReference type="Pfam" id="PF07730"/>
    </source>
</evidence>
<dbReference type="Pfam" id="PF07494">
    <property type="entry name" value="Reg_prop"/>
    <property type="match status" value="2"/>
</dbReference>
<evidence type="ECO:0000313" key="9">
    <source>
        <dbReference type="Proteomes" id="UP001596542"/>
    </source>
</evidence>
<dbReference type="Gene3D" id="3.30.565.10">
    <property type="entry name" value="Histidine kinase-like ATPase, C-terminal domain"/>
    <property type="match status" value="1"/>
</dbReference>
<feature type="domain" description="Histidine kinase/HSP90-like ATPase" evidence="5">
    <location>
        <begin position="914"/>
        <end position="1006"/>
    </location>
</feature>
<dbReference type="CDD" id="cd16917">
    <property type="entry name" value="HATPase_UhpB-NarQ-NarX-like"/>
    <property type="match status" value="1"/>
</dbReference>
<evidence type="ECO:0000256" key="1">
    <source>
        <dbReference type="ARBA" id="ARBA00022679"/>
    </source>
</evidence>
<dbReference type="Gene3D" id="1.20.5.1930">
    <property type="match status" value="1"/>
</dbReference>
<dbReference type="InterPro" id="IPR015943">
    <property type="entry name" value="WD40/YVTN_repeat-like_dom_sf"/>
</dbReference>
<dbReference type="PANTHER" id="PTHR24421">
    <property type="entry name" value="NITRATE/NITRITE SENSOR PROTEIN NARX-RELATED"/>
    <property type="match status" value="1"/>
</dbReference>
<evidence type="ECO:0000259" key="6">
    <source>
        <dbReference type="Pfam" id="PF07495"/>
    </source>
</evidence>
<dbReference type="RefSeq" id="WP_382270045.1">
    <property type="nucleotide sequence ID" value="NZ_JBHTBU010000001.1"/>
</dbReference>
<sequence length="1031" mass="113990">MTLFQQLVAKIRRAAGNGRAAITLGRGYLLPHLITLCMLLASAEVLATGTSSLGHLEHRRWLAADGGPSQVGAIAQTRDGYLWLGTNDSLYRFDGSRFIRYETPDRKALGIVSSLLADGDDLWVGMRAGGVTLIRAGDAHRFAPDINLPGGAIYSLARDRKAQIWAAADDGLARFDGKSWQHISLDWKFPGRKARAVFADRSGVIWAANENRLFYLPEDGRAFIDTGLSVDGVSNITQAADGSIWFAGRYSGKLHRVVLAAGKLTISSARDISSSGMLFDRTGSLWISTLGHGLKYVAAPSNLNALGTRENFSSKDGLSSDYVWPMLEDRDGNVWIGTNAGLDRFRKRALMPADFPLDALNYALVAGVDGSLWAGSSNRPAMRLNGKNVHVLGMPAPTTSAMRDSAGHIWMAGPGGIWRSQGERLVFVAPLPAGAPADSSVRAMAHDAAGSLWVAINRLGLFKLQAGVWEQMPAPTNASSQLMPVVAAADLQGRLWFGYRDNLLVMREAQKERRWGKDDGLNIGHITAISPQRSRIWIGGQHGIGYIEGERFYPLPMPANGLFDNIYAILAVPKESGEDLWLHTKAGIFELTRAEQERALADPAYQIRYRSYNLMGGLANDPYQVLPLPTAVRTGDGRLWFSTSNGVMWIDPARPRQDDAVPEVTIESVNVDGAYLDATTPSLLASNAQRIVIDYAALSLSAPESLSFRYRLDGYDLDWHDAGRQGEAIYTALAAGEYRFRVLAYNKDGLPSSQEAVFSFTIPQVFYKRPLFLFMIAAAIFALLFFFYRINARRAAEHVRARLEERHAERERIARELHDTLLQGVYGLILRFQAVAQSIPNDHAARIGLEKALDRADEVLNEGRDRVRDLRNDVVTGDLHDCIQALGVSLAYDGSAQFNLIIRGTPSPLKESVKDEIYRIAHEAINNAFRHARAQRVNVRIEYSFFFFRMNISDDGIGMNQAYINIKGRPDHWGLRGMYERARKINAVLTINSSVDTGTSIRLRLTARSAYRNIMRRWLGAALPKKKESDV</sequence>
<dbReference type="Pfam" id="PF07495">
    <property type="entry name" value="Y_Y_Y"/>
    <property type="match status" value="1"/>
</dbReference>
<keyword evidence="9" id="KW-1185">Reference proteome</keyword>
<comment type="caution">
    <text evidence="8">The sequence shown here is derived from an EMBL/GenBank/DDBJ whole genome shotgun (WGS) entry which is preliminary data.</text>
</comment>
<organism evidence="8 9">
    <name type="scientific">Herminiimonas glaciei</name>
    <dbReference type="NCBI Taxonomy" id="523788"/>
    <lineage>
        <taxon>Bacteria</taxon>
        <taxon>Pseudomonadati</taxon>
        <taxon>Pseudomonadota</taxon>
        <taxon>Betaproteobacteria</taxon>
        <taxon>Burkholderiales</taxon>
        <taxon>Oxalobacteraceae</taxon>
        <taxon>Herminiimonas</taxon>
    </lineage>
</organism>
<feature type="domain" description="Signal transduction histidine kinase subgroup 3 dimerisation and phosphoacceptor" evidence="7">
    <location>
        <begin position="809"/>
        <end position="873"/>
    </location>
</feature>
<evidence type="ECO:0000256" key="2">
    <source>
        <dbReference type="ARBA" id="ARBA00022777"/>
    </source>
</evidence>
<evidence type="ECO:0000256" key="4">
    <source>
        <dbReference type="SAM" id="Phobius"/>
    </source>
</evidence>
<dbReference type="InterPro" id="IPR011123">
    <property type="entry name" value="Y_Y_Y"/>
</dbReference>
<dbReference type="Gene3D" id="2.60.40.10">
    <property type="entry name" value="Immunoglobulins"/>
    <property type="match status" value="1"/>
</dbReference>
<name>A0ABW2I790_9BURK</name>
<keyword evidence="4" id="KW-0472">Membrane</keyword>
<keyword evidence="1" id="KW-0808">Transferase</keyword>
<dbReference type="PANTHER" id="PTHR24421:SF62">
    <property type="entry name" value="SENSORY TRANSDUCTION HISTIDINE KINASE"/>
    <property type="match status" value="1"/>
</dbReference>
<dbReference type="InterPro" id="IPR036890">
    <property type="entry name" value="HATPase_C_sf"/>
</dbReference>
<accession>A0ABW2I790</accession>
<dbReference type="SUPFAM" id="SSF63829">
    <property type="entry name" value="Calcium-dependent phosphotriesterase"/>
    <property type="match status" value="2"/>
</dbReference>
<dbReference type="EMBL" id="JBHTBU010000001">
    <property type="protein sequence ID" value="MFC7286875.1"/>
    <property type="molecule type" value="Genomic_DNA"/>
</dbReference>
<dbReference type="InterPro" id="IPR011712">
    <property type="entry name" value="Sig_transdc_His_kin_sub3_dim/P"/>
</dbReference>
<protein>
    <submittedName>
        <fullName evidence="8">Two-component regulator propeller domain-containing protein</fullName>
    </submittedName>
</protein>
<dbReference type="InterPro" id="IPR003594">
    <property type="entry name" value="HATPase_dom"/>
</dbReference>
<dbReference type="Pfam" id="PF07730">
    <property type="entry name" value="HisKA_3"/>
    <property type="match status" value="1"/>
</dbReference>
<feature type="transmembrane region" description="Helical" evidence="4">
    <location>
        <begin position="771"/>
        <end position="790"/>
    </location>
</feature>
<dbReference type="Proteomes" id="UP001596542">
    <property type="component" value="Unassembled WGS sequence"/>
</dbReference>
<dbReference type="InterPro" id="IPR013783">
    <property type="entry name" value="Ig-like_fold"/>
</dbReference>
<dbReference type="InterPro" id="IPR050482">
    <property type="entry name" value="Sensor_HK_TwoCompSys"/>
</dbReference>
<keyword evidence="4" id="KW-0812">Transmembrane</keyword>
<feature type="domain" description="Two component regulator three Y" evidence="6">
    <location>
        <begin position="701"/>
        <end position="762"/>
    </location>
</feature>
<dbReference type="Pfam" id="PF02518">
    <property type="entry name" value="HATPase_c"/>
    <property type="match status" value="1"/>
</dbReference>
<dbReference type="InterPro" id="IPR011110">
    <property type="entry name" value="Reg_prop"/>
</dbReference>
<keyword evidence="3" id="KW-0902">Two-component regulatory system</keyword>
<gene>
    <name evidence="8" type="ORF">ACFQPC_02390</name>
</gene>
<evidence type="ECO:0000259" key="5">
    <source>
        <dbReference type="Pfam" id="PF02518"/>
    </source>
</evidence>
<reference evidence="9" key="1">
    <citation type="journal article" date="2019" name="Int. J. Syst. Evol. Microbiol.">
        <title>The Global Catalogue of Microorganisms (GCM) 10K type strain sequencing project: providing services to taxonomists for standard genome sequencing and annotation.</title>
        <authorList>
            <consortium name="The Broad Institute Genomics Platform"/>
            <consortium name="The Broad Institute Genome Sequencing Center for Infectious Disease"/>
            <person name="Wu L."/>
            <person name="Ma J."/>
        </authorList>
    </citation>
    <scope>NUCLEOTIDE SEQUENCE [LARGE SCALE GENOMIC DNA]</scope>
    <source>
        <strain evidence="9">KACC 12508</strain>
    </source>
</reference>
<dbReference type="SUPFAM" id="SSF55874">
    <property type="entry name" value="ATPase domain of HSP90 chaperone/DNA topoisomerase II/histidine kinase"/>
    <property type="match status" value="1"/>
</dbReference>
<keyword evidence="4" id="KW-1133">Transmembrane helix</keyword>
<evidence type="ECO:0000256" key="3">
    <source>
        <dbReference type="ARBA" id="ARBA00023012"/>
    </source>
</evidence>
<keyword evidence="2" id="KW-0418">Kinase</keyword>
<proteinExistence type="predicted"/>